<dbReference type="EMBL" id="JACGWN010000003">
    <property type="protein sequence ID" value="KAL0455796.1"/>
    <property type="molecule type" value="Genomic_DNA"/>
</dbReference>
<evidence type="ECO:0000313" key="1">
    <source>
        <dbReference type="EMBL" id="KAL0455796.1"/>
    </source>
</evidence>
<gene>
    <name evidence="1" type="ORF">Slati_0918800</name>
</gene>
<protein>
    <submittedName>
        <fullName evidence="1">Uncharacterized protein</fullName>
    </submittedName>
</protein>
<comment type="caution">
    <text evidence="1">The sequence shown here is derived from an EMBL/GenBank/DDBJ whole genome shotgun (WGS) entry which is preliminary data.</text>
</comment>
<proteinExistence type="predicted"/>
<reference evidence="1" key="2">
    <citation type="journal article" date="2024" name="Plant">
        <title>Genomic evolution and insights into agronomic trait innovations of Sesamum species.</title>
        <authorList>
            <person name="Miao H."/>
            <person name="Wang L."/>
            <person name="Qu L."/>
            <person name="Liu H."/>
            <person name="Sun Y."/>
            <person name="Le M."/>
            <person name="Wang Q."/>
            <person name="Wei S."/>
            <person name="Zheng Y."/>
            <person name="Lin W."/>
            <person name="Duan Y."/>
            <person name="Cao H."/>
            <person name="Xiong S."/>
            <person name="Wang X."/>
            <person name="Wei L."/>
            <person name="Li C."/>
            <person name="Ma Q."/>
            <person name="Ju M."/>
            <person name="Zhao R."/>
            <person name="Li G."/>
            <person name="Mu C."/>
            <person name="Tian Q."/>
            <person name="Mei H."/>
            <person name="Zhang T."/>
            <person name="Gao T."/>
            <person name="Zhang H."/>
        </authorList>
    </citation>
    <scope>NUCLEOTIDE SEQUENCE</scope>
    <source>
        <strain evidence="1">KEN1</strain>
    </source>
</reference>
<sequence length="60" mass="6473">MREIFTSSLGELAVDPQEESELEELEKDMGIVLSTWRRGVEPDVKAIPGGGSKAIRNGGS</sequence>
<accession>A0AAW2XPX6</accession>
<organism evidence="1">
    <name type="scientific">Sesamum latifolium</name>
    <dbReference type="NCBI Taxonomy" id="2727402"/>
    <lineage>
        <taxon>Eukaryota</taxon>
        <taxon>Viridiplantae</taxon>
        <taxon>Streptophyta</taxon>
        <taxon>Embryophyta</taxon>
        <taxon>Tracheophyta</taxon>
        <taxon>Spermatophyta</taxon>
        <taxon>Magnoliopsida</taxon>
        <taxon>eudicotyledons</taxon>
        <taxon>Gunneridae</taxon>
        <taxon>Pentapetalae</taxon>
        <taxon>asterids</taxon>
        <taxon>lamiids</taxon>
        <taxon>Lamiales</taxon>
        <taxon>Pedaliaceae</taxon>
        <taxon>Sesamum</taxon>
    </lineage>
</organism>
<reference evidence="1" key="1">
    <citation type="submission" date="2020-06" db="EMBL/GenBank/DDBJ databases">
        <authorList>
            <person name="Li T."/>
            <person name="Hu X."/>
            <person name="Zhang T."/>
            <person name="Song X."/>
            <person name="Zhang H."/>
            <person name="Dai N."/>
            <person name="Sheng W."/>
            <person name="Hou X."/>
            <person name="Wei L."/>
        </authorList>
    </citation>
    <scope>NUCLEOTIDE SEQUENCE</scope>
    <source>
        <strain evidence="1">KEN1</strain>
        <tissue evidence="1">Leaf</tissue>
    </source>
</reference>
<name>A0AAW2XPX6_9LAMI</name>
<dbReference type="AlphaFoldDB" id="A0AAW2XPX6"/>